<dbReference type="InterPro" id="IPR029273">
    <property type="entry name" value="Cdc42_effect-like"/>
</dbReference>
<dbReference type="GO" id="GO:0030838">
    <property type="term" value="P:positive regulation of actin filament polymerization"/>
    <property type="evidence" value="ECO:0000318"/>
    <property type="project" value="GO_Central"/>
</dbReference>
<dbReference type="PANTHER" id="PTHR15344:SF15">
    <property type="entry name" value="CDC42 EFFECTOR PROTEIN 5"/>
    <property type="match status" value="1"/>
</dbReference>
<dbReference type="Ensembl" id="ENSACAT00000027299.2">
    <property type="protein sequence ID" value="ENSACAP00000018898.2"/>
    <property type="gene ID" value="ENSACAG00000021929.2"/>
</dbReference>
<protein>
    <submittedName>
        <fullName evidence="3">CDC42 effector protein 5</fullName>
    </submittedName>
</protein>
<reference evidence="3" key="3">
    <citation type="submission" date="2025-09" db="UniProtKB">
        <authorList>
            <consortium name="Ensembl"/>
        </authorList>
    </citation>
    <scope>IDENTIFICATION</scope>
</reference>
<dbReference type="GO" id="GO:0008360">
    <property type="term" value="P:regulation of cell shape"/>
    <property type="evidence" value="ECO:0000318"/>
    <property type="project" value="GO_Central"/>
</dbReference>
<evidence type="ECO:0000259" key="2">
    <source>
        <dbReference type="Pfam" id="PF14957"/>
    </source>
</evidence>
<dbReference type="Bgee" id="ENSACAG00000021929">
    <property type="expression patterns" value="Expressed in lung and 13 other cell types or tissues"/>
</dbReference>
<dbReference type="GeneTree" id="ENSGT00940000162969"/>
<dbReference type="InterPro" id="IPR051296">
    <property type="entry name" value="Cdc42_Effector_BORG/CEP"/>
</dbReference>
<sequence>MYGCFLNSLVGVSRVPICRSIPVSHSKKRPRLDRAMISARWGTSRHTMHIGRGGDAFGDTSFLSNHGGSKANGLSSEVAASPGTPSNPGDVSGPIELLSSPGSGNGVLQSPATSTPDGSFVVLQHSGTEEWQPRKSPNGDLQFSLESPTLEHAESLLSFQLDLGPSILEDVLGVMDKDWDSLKGEEEEPFPVICPTLEACWA</sequence>
<reference evidence="3" key="1">
    <citation type="submission" date="2009-12" db="EMBL/GenBank/DDBJ databases">
        <title>The Genome Sequence of Anolis carolinensis (Green Anole Lizard).</title>
        <authorList>
            <consortium name="The Genome Sequencing Platform"/>
            <person name="Di Palma F."/>
            <person name="Alfoldi J."/>
            <person name="Heiman D."/>
            <person name="Young S."/>
            <person name="Grabherr M."/>
            <person name="Johnson J."/>
            <person name="Lander E.S."/>
            <person name="Lindblad-Toh K."/>
        </authorList>
    </citation>
    <scope>NUCLEOTIDE SEQUENCE [LARGE SCALE GENOMIC DNA]</scope>
    <source>
        <strain evidence="3">JBL SC #1</strain>
    </source>
</reference>
<evidence type="ECO:0000313" key="4">
    <source>
        <dbReference type="Proteomes" id="UP000001646"/>
    </source>
</evidence>
<dbReference type="GO" id="GO:0007266">
    <property type="term" value="P:Rho protein signal transduction"/>
    <property type="evidence" value="ECO:0000318"/>
    <property type="project" value="GO_Central"/>
</dbReference>
<keyword evidence="4" id="KW-1185">Reference proteome</keyword>
<feature type="domain" description="Cdc42 effector-like" evidence="2">
    <location>
        <begin position="142"/>
        <end position="177"/>
    </location>
</feature>
<dbReference type="GO" id="GO:0005886">
    <property type="term" value="C:plasma membrane"/>
    <property type="evidence" value="ECO:0000318"/>
    <property type="project" value="GO_Central"/>
</dbReference>
<dbReference type="Proteomes" id="UP000001646">
    <property type="component" value="Unplaced"/>
</dbReference>
<name>H9GRM9_ANOCA</name>
<dbReference type="PANTHER" id="PTHR15344">
    <property type="entry name" value="CDC42 EFFECTOR PROTEIN BORG"/>
    <property type="match status" value="1"/>
</dbReference>
<organism evidence="3 4">
    <name type="scientific">Anolis carolinensis</name>
    <name type="common">Green anole</name>
    <name type="synonym">American chameleon</name>
    <dbReference type="NCBI Taxonomy" id="28377"/>
    <lineage>
        <taxon>Eukaryota</taxon>
        <taxon>Metazoa</taxon>
        <taxon>Chordata</taxon>
        <taxon>Craniata</taxon>
        <taxon>Vertebrata</taxon>
        <taxon>Euteleostomi</taxon>
        <taxon>Lepidosauria</taxon>
        <taxon>Squamata</taxon>
        <taxon>Bifurcata</taxon>
        <taxon>Unidentata</taxon>
        <taxon>Episquamata</taxon>
        <taxon>Toxicofera</taxon>
        <taxon>Iguania</taxon>
        <taxon>Dactyloidae</taxon>
        <taxon>Anolis</taxon>
    </lineage>
</organism>
<dbReference type="InParanoid" id="H9GRM9"/>
<dbReference type="GO" id="GO:0031274">
    <property type="term" value="P:positive regulation of pseudopodium assembly"/>
    <property type="evidence" value="ECO:0000318"/>
    <property type="project" value="GO_Central"/>
</dbReference>
<feature type="compositionally biased region" description="Polar residues" evidence="1">
    <location>
        <begin position="100"/>
        <end position="114"/>
    </location>
</feature>
<proteinExistence type="predicted"/>
<dbReference type="GO" id="GO:0005737">
    <property type="term" value="C:cytoplasm"/>
    <property type="evidence" value="ECO:0000318"/>
    <property type="project" value="GO_Central"/>
</dbReference>
<reference evidence="3" key="2">
    <citation type="submission" date="2025-08" db="UniProtKB">
        <authorList>
            <consortium name="Ensembl"/>
        </authorList>
    </citation>
    <scope>IDENTIFICATION</scope>
</reference>
<accession>H9GRM9</accession>
<dbReference type="AlphaFoldDB" id="H9GRM9"/>
<dbReference type="Pfam" id="PF14957">
    <property type="entry name" value="BORG_CEP"/>
    <property type="match status" value="1"/>
</dbReference>
<evidence type="ECO:0000313" key="3">
    <source>
        <dbReference type="Ensembl" id="ENSACAP00000018898.2"/>
    </source>
</evidence>
<dbReference type="GO" id="GO:0031267">
    <property type="term" value="F:small GTPase binding"/>
    <property type="evidence" value="ECO:0000318"/>
    <property type="project" value="GO_Central"/>
</dbReference>
<feature type="region of interest" description="Disordered" evidence="1">
    <location>
        <begin position="68"/>
        <end position="114"/>
    </location>
</feature>
<dbReference type="eggNOG" id="ENOG502S9WH">
    <property type="taxonomic scope" value="Eukaryota"/>
</dbReference>
<dbReference type="HOGENOM" id="CLU_067835_1_0_1"/>
<gene>
    <name evidence="3" type="primary">CDC42EP5</name>
</gene>
<dbReference type="STRING" id="28377.ENSACAP00000018898"/>
<evidence type="ECO:0000256" key="1">
    <source>
        <dbReference type="SAM" id="MobiDB-lite"/>
    </source>
</evidence>
<dbReference type="GO" id="GO:0005856">
    <property type="term" value="C:cytoskeleton"/>
    <property type="evidence" value="ECO:0000318"/>
    <property type="project" value="GO_Central"/>
</dbReference>